<evidence type="ECO:0000313" key="3">
    <source>
        <dbReference type="Proteomes" id="UP000735302"/>
    </source>
</evidence>
<evidence type="ECO:0000256" key="1">
    <source>
        <dbReference type="SAM" id="MobiDB-lite"/>
    </source>
</evidence>
<evidence type="ECO:0000313" key="2">
    <source>
        <dbReference type="EMBL" id="GFO23845.1"/>
    </source>
</evidence>
<proteinExistence type="predicted"/>
<feature type="region of interest" description="Disordered" evidence="1">
    <location>
        <begin position="11"/>
        <end position="89"/>
    </location>
</feature>
<keyword evidence="3" id="KW-1185">Reference proteome</keyword>
<feature type="compositionally biased region" description="Gly residues" evidence="1">
    <location>
        <begin position="15"/>
        <end position="31"/>
    </location>
</feature>
<feature type="compositionally biased region" description="Low complexity" evidence="1">
    <location>
        <begin position="48"/>
        <end position="66"/>
    </location>
</feature>
<name>A0AAV4BTS1_9GAST</name>
<dbReference type="EMBL" id="BLXT01005539">
    <property type="protein sequence ID" value="GFO23845.1"/>
    <property type="molecule type" value="Genomic_DNA"/>
</dbReference>
<gene>
    <name evidence="2" type="ORF">PoB_005035000</name>
</gene>
<dbReference type="AlphaFoldDB" id="A0AAV4BTS1"/>
<dbReference type="Proteomes" id="UP000735302">
    <property type="component" value="Unassembled WGS sequence"/>
</dbReference>
<protein>
    <submittedName>
        <fullName evidence="2">Uncharacterized protein</fullName>
    </submittedName>
</protein>
<reference evidence="2 3" key="1">
    <citation type="journal article" date="2021" name="Elife">
        <title>Chloroplast acquisition without the gene transfer in kleptoplastic sea slugs, Plakobranchus ocellatus.</title>
        <authorList>
            <person name="Maeda T."/>
            <person name="Takahashi S."/>
            <person name="Yoshida T."/>
            <person name="Shimamura S."/>
            <person name="Takaki Y."/>
            <person name="Nagai Y."/>
            <person name="Toyoda A."/>
            <person name="Suzuki Y."/>
            <person name="Arimoto A."/>
            <person name="Ishii H."/>
            <person name="Satoh N."/>
            <person name="Nishiyama T."/>
            <person name="Hasebe M."/>
            <person name="Maruyama T."/>
            <person name="Minagawa J."/>
            <person name="Obokata J."/>
            <person name="Shigenobu S."/>
        </authorList>
    </citation>
    <scope>NUCLEOTIDE SEQUENCE [LARGE SCALE GENOMIC DNA]</scope>
</reference>
<accession>A0AAV4BTS1</accession>
<organism evidence="2 3">
    <name type="scientific">Plakobranchus ocellatus</name>
    <dbReference type="NCBI Taxonomy" id="259542"/>
    <lineage>
        <taxon>Eukaryota</taxon>
        <taxon>Metazoa</taxon>
        <taxon>Spiralia</taxon>
        <taxon>Lophotrochozoa</taxon>
        <taxon>Mollusca</taxon>
        <taxon>Gastropoda</taxon>
        <taxon>Heterobranchia</taxon>
        <taxon>Euthyneura</taxon>
        <taxon>Panpulmonata</taxon>
        <taxon>Sacoglossa</taxon>
        <taxon>Placobranchoidea</taxon>
        <taxon>Plakobranchidae</taxon>
        <taxon>Plakobranchus</taxon>
    </lineage>
</organism>
<sequence length="142" mass="13905">MFLLAGLRGRRVSIGGDGGSDVGDDVGGGSEGSFDGDSDDSDSGDGNGDSSGESNGDGNSCDGGSSHYIENDGGSGDGGGDDSSDGGGDLSDINSCGMLVVMVMAMVTVVEQTASLIIVRGISGAVNSESDLRSARTLLSRV</sequence>
<feature type="compositionally biased region" description="Acidic residues" evidence="1">
    <location>
        <begin position="34"/>
        <end position="43"/>
    </location>
</feature>
<comment type="caution">
    <text evidence="2">The sequence shown here is derived from an EMBL/GenBank/DDBJ whole genome shotgun (WGS) entry which is preliminary data.</text>
</comment>